<feature type="transmembrane region" description="Helical" evidence="1">
    <location>
        <begin position="6"/>
        <end position="23"/>
    </location>
</feature>
<accession>A0A1I7WJ90</accession>
<evidence type="ECO:0000256" key="1">
    <source>
        <dbReference type="SAM" id="Phobius"/>
    </source>
</evidence>
<keyword evidence="1" id="KW-0812">Transmembrane</keyword>
<name>A0A1I7WJ90_HETBA</name>
<keyword evidence="1" id="KW-1133">Transmembrane helix</keyword>
<keyword evidence="1" id="KW-0472">Membrane</keyword>
<organism evidence="2 3">
    <name type="scientific">Heterorhabditis bacteriophora</name>
    <name type="common">Entomopathogenic nematode worm</name>
    <dbReference type="NCBI Taxonomy" id="37862"/>
    <lineage>
        <taxon>Eukaryota</taxon>
        <taxon>Metazoa</taxon>
        <taxon>Ecdysozoa</taxon>
        <taxon>Nematoda</taxon>
        <taxon>Chromadorea</taxon>
        <taxon>Rhabditida</taxon>
        <taxon>Rhabditina</taxon>
        <taxon>Rhabditomorpha</taxon>
        <taxon>Strongyloidea</taxon>
        <taxon>Heterorhabditidae</taxon>
        <taxon>Heterorhabditis</taxon>
    </lineage>
</organism>
<dbReference type="AlphaFoldDB" id="A0A1I7WJ90"/>
<proteinExistence type="predicted"/>
<dbReference type="WBParaSite" id="Hba_05083">
    <property type="protein sequence ID" value="Hba_05083"/>
    <property type="gene ID" value="Hba_05083"/>
</dbReference>
<reference evidence="3" key="1">
    <citation type="submission" date="2016-11" db="UniProtKB">
        <authorList>
            <consortium name="WormBaseParasite"/>
        </authorList>
    </citation>
    <scope>IDENTIFICATION</scope>
</reference>
<dbReference type="Proteomes" id="UP000095283">
    <property type="component" value="Unplaced"/>
</dbReference>
<keyword evidence="2" id="KW-1185">Reference proteome</keyword>
<protein>
    <submittedName>
        <fullName evidence="3">Uncharacterized protein</fullName>
    </submittedName>
</protein>
<sequence length="30" mass="3608">MYHPNLIWNTRLLGFVVCFPFILQDQNIKS</sequence>
<evidence type="ECO:0000313" key="3">
    <source>
        <dbReference type="WBParaSite" id="Hba_05083"/>
    </source>
</evidence>
<evidence type="ECO:0000313" key="2">
    <source>
        <dbReference type="Proteomes" id="UP000095283"/>
    </source>
</evidence>